<dbReference type="SUPFAM" id="SSF159800">
    <property type="entry name" value="PrpR receptor domain-like"/>
    <property type="match status" value="1"/>
</dbReference>
<dbReference type="GO" id="GO:0000156">
    <property type="term" value="F:phosphorelay response regulator activity"/>
    <property type="evidence" value="ECO:0007669"/>
    <property type="project" value="InterPro"/>
</dbReference>
<keyword evidence="3" id="KW-1185">Reference proteome</keyword>
<dbReference type="KEGG" id="tfr:BR63_07940"/>
<name>A0A7G6E2E5_THEFR</name>
<dbReference type="RefSeq" id="WP_034424843.1">
    <property type="nucleotide sequence ID" value="NZ_CP045798.1"/>
</dbReference>
<dbReference type="AlphaFoldDB" id="A0A7G6E2E5"/>
<dbReference type="EMBL" id="CP045798">
    <property type="protein sequence ID" value="QNB46249.1"/>
    <property type="molecule type" value="Genomic_DNA"/>
</dbReference>
<dbReference type="OrthoDB" id="9803970at2"/>
<evidence type="ECO:0000313" key="3">
    <source>
        <dbReference type="Proteomes" id="UP000515847"/>
    </source>
</evidence>
<dbReference type="Proteomes" id="UP000515847">
    <property type="component" value="Chromosome"/>
</dbReference>
<gene>
    <name evidence="2" type="ORF">BR63_07940</name>
</gene>
<feature type="domain" description="Signal transduction response regulator propionate catabolism activator N-terminal" evidence="1">
    <location>
        <begin position="25"/>
        <end position="112"/>
    </location>
</feature>
<evidence type="ECO:0000259" key="1">
    <source>
        <dbReference type="Pfam" id="PF06506"/>
    </source>
</evidence>
<organism evidence="2 3">
    <name type="scientific">Thermanaerosceptrum fracticalcis</name>
    <dbReference type="NCBI Taxonomy" id="1712410"/>
    <lineage>
        <taxon>Bacteria</taxon>
        <taxon>Bacillati</taxon>
        <taxon>Bacillota</taxon>
        <taxon>Clostridia</taxon>
        <taxon>Eubacteriales</taxon>
        <taxon>Peptococcaceae</taxon>
        <taxon>Thermanaerosceptrum</taxon>
    </lineage>
</organism>
<dbReference type="GO" id="GO:0005524">
    <property type="term" value="F:ATP binding"/>
    <property type="evidence" value="ECO:0007669"/>
    <property type="project" value="InterPro"/>
</dbReference>
<dbReference type="GO" id="GO:0003677">
    <property type="term" value="F:DNA binding"/>
    <property type="evidence" value="ECO:0007669"/>
    <property type="project" value="InterPro"/>
</dbReference>
<accession>A0A7G6E2E5</accession>
<proteinExistence type="predicted"/>
<dbReference type="Pfam" id="PF06506">
    <property type="entry name" value="PrpR_N"/>
    <property type="match status" value="1"/>
</dbReference>
<dbReference type="InterPro" id="IPR010524">
    <property type="entry name" value="Sig_transdc_resp-reg_PrpR_N"/>
</dbReference>
<protein>
    <recommendedName>
        <fullName evidence="1">Signal transduction response regulator propionate catabolism activator N-terminal domain-containing protein</fullName>
    </recommendedName>
</protein>
<evidence type="ECO:0000313" key="2">
    <source>
        <dbReference type="EMBL" id="QNB46249.1"/>
    </source>
</evidence>
<sequence length="117" mass="12534">MKPILLLAPYKEMVTLAEKVTAGAHDVEVRLGLLDQAVKIAREAEQMGVEAIISRGGAALAIQKANLTAPVVEIPVSPYDMLNALHRAKKFGKNVAVIGFDNIIRGVENLGNVEFTA</sequence>
<dbReference type="Gene3D" id="3.40.50.2300">
    <property type="match status" value="1"/>
</dbReference>
<reference evidence="2 3" key="1">
    <citation type="journal article" date="2019" name="Front. Microbiol.">
        <title>Thermoanaerosceptrum fracticalcis gen. nov. sp. nov., a Novel Fumarate-Fermenting Microorganism From a Deep Fractured Carbonate Aquifer of the US Great Basin.</title>
        <authorList>
            <person name="Hamilton-Brehm S.D."/>
            <person name="Stewart L.E."/>
            <person name="Zavarin M."/>
            <person name="Caldwell M."/>
            <person name="Lawson P.A."/>
            <person name="Onstott T.C."/>
            <person name="Grzymski J."/>
            <person name="Neveux I."/>
            <person name="Lollar B.S."/>
            <person name="Russell C.E."/>
            <person name="Moser D.P."/>
        </authorList>
    </citation>
    <scope>NUCLEOTIDE SEQUENCE [LARGE SCALE GENOMIC DNA]</scope>
    <source>
        <strain evidence="2 3">DRI-13</strain>
    </source>
</reference>